<protein>
    <recommendedName>
        <fullName evidence="7 8">Small ribosomal subunit protein uS3</fullName>
    </recommendedName>
</protein>
<dbReference type="InterPro" id="IPR009019">
    <property type="entry name" value="KH_sf_prok-type"/>
</dbReference>
<dbReference type="InterPro" id="IPR004044">
    <property type="entry name" value="KH_dom_type_2"/>
</dbReference>
<dbReference type="EMBL" id="PCYI01000027">
    <property type="protein sequence ID" value="PIR44547.1"/>
    <property type="molecule type" value="Genomic_DNA"/>
</dbReference>
<evidence type="ECO:0000259" key="10">
    <source>
        <dbReference type="PROSITE" id="PS50823"/>
    </source>
</evidence>
<dbReference type="HAMAP" id="MF_01309_B">
    <property type="entry name" value="Ribosomal_uS3_B"/>
    <property type="match status" value="1"/>
</dbReference>
<evidence type="ECO:0000256" key="8">
    <source>
        <dbReference type="HAMAP-Rule" id="MF_01309"/>
    </source>
</evidence>
<dbReference type="Proteomes" id="UP000228767">
    <property type="component" value="Unassembled WGS sequence"/>
</dbReference>
<evidence type="ECO:0000256" key="5">
    <source>
        <dbReference type="ARBA" id="ARBA00023274"/>
    </source>
</evidence>
<gene>
    <name evidence="8" type="primary">rpsC</name>
    <name evidence="11" type="ORF">COV10_04225</name>
</gene>
<dbReference type="GO" id="GO:0019843">
    <property type="term" value="F:rRNA binding"/>
    <property type="evidence" value="ECO:0007669"/>
    <property type="project" value="UniProtKB-UniRule"/>
</dbReference>
<organism evidence="11 12">
    <name type="scientific">Candidatus Vogelbacteria bacterium CG10_big_fil_rev_8_21_14_0_10_51_16</name>
    <dbReference type="NCBI Taxonomy" id="1975045"/>
    <lineage>
        <taxon>Bacteria</taxon>
        <taxon>Candidatus Vogeliibacteriota</taxon>
    </lineage>
</organism>
<dbReference type="Pfam" id="PF00189">
    <property type="entry name" value="Ribosomal_S3_C"/>
    <property type="match status" value="1"/>
</dbReference>
<dbReference type="InterPro" id="IPR018280">
    <property type="entry name" value="Ribosomal_uS3_CS"/>
</dbReference>
<feature type="domain" description="KH type-2" evidence="10">
    <location>
        <begin position="39"/>
        <end position="114"/>
    </location>
</feature>
<dbReference type="NCBIfam" id="TIGR01009">
    <property type="entry name" value="rpsC_bact"/>
    <property type="match status" value="1"/>
</dbReference>
<evidence type="ECO:0000256" key="1">
    <source>
        <dbReference type="ARBA" id="ARBA00010761"/>
    </source>
</evidence>
<dbReference type="SUPFAM" id="SSF54821">
    <property type="entry name" value="Ribosomal protein S3 C-terminal domain"/>
    <property type="match status" value="1"/>
</dbReference>
<keyword evidence="3 8" id="KW-0694">RNA-binding</keyword>
<dbReference type="InterPro" id="IPR057258">
    <property type="entry name" value="Ribosomal_uS3"/>
</dbReference>
<dbReference type="PROSITE" id="PS00548">
    <property type="entry name" value="RIBOSOMAL_S3"/>
    <property type="match status" value="1"/>
</dbReference>
<evidence type="ECO:0000256" key="7">
    <source>
        <dbReference type="ARBA" id="ARBA00035257"/>
    </source>
</evidence>
<dbReference type="InterPro" id="IPR015946">
    <property type="entry name" value="KH_dom-like_a/b"/>
</dbReference>
<comment type="function">
    <text evidence="6 8">Binds the lower part of the 30S subunit head. Binds mRNA in the 70S ribosome, positioning it for translation.</text>
</comment>
<evidence type="ECO:0000256" key="6">
    <source>
        <dbReference type="ARBA" id="ARBA00024998"/>
    </source>
</evidence>
<name>A0A2H0RDI9_9BACT</name>
<dbReference type="PROSITE" id="PS50823">
    <property type="entry name" value="KH_TYPE_2"/>
    <property type="match status" value="1"/>
</dbReference>
<keyword evidence="5 8" id="KW-0687">Ribonucleoprotein</keyword>
<dbReference type="FunFam" id="3.30.300.20:FF:000001">
    <property type="entry name" value="30S ribosomal protein S3"/>
    <property type="match status" value="1"/>
</dbReference>
<evidence type="ECO:0000256" key="9">
    <source>
        <dbReference type="RuleBase" id="RU003624"/>
    </source>
</evidence>
<comment type="caution">
    <text evidence="11">The sequence shown here is derived from an EMBL/GenBank/DDBJ whole genome shotgun (WGS) entry which is preliminary data.</text>
</comment>
<dbReference type="GO" id="GO:0022627">
    <property type="term" value="C:cytosolic small ribosomal subunit"/>
    <property type="evidence" value="ECO:0007669"/>
    <property type="project" value="TreeGrafter"/>
</dbReference>
<dbReference type="GO" id="GO:0003729">
    <property type="term" value="F:mRNA binding"/>
    <property type="evidence" value="ECO:0007669"/>
    <property type="project" value="UniProtKB-UniRule"/>
</dbReference>
<dbReference type="InterPro" id="IPR001351">
    <property type="entry name" value="Ribosomal_uS3_C"/>
</dbReference>
<sequence length="223" mass="25657">MSHKVHPFAHRLSIIRDWRSRWFGKQGDYQRNLKTDIVLREFFAKKLRGYYVDGIDMERGRSNYRILIRTARPGMIIGRQGDGAVKLREAVLSHVKKHNLSVPKELKIDIEEVRLPETHAAIVGQMVAEGLEKRLPFRRVMKQMLEKVAASRDVLGVRIALSGRLGGAEMSRREALMKGRLPLQTLRADVDFAREKAHLPYGDIGIKVWIYKGDIFEQKKAGF</sequence>
<dbReference type="CDD" id="cd02412">
    <property type="entry name" value="KH-II_30S_S3"/>
    <property type="match status" value="1"/>
</dbReference>
<comment type="subunit">
    <text evidence="8">Part of the 30S ribosomal subunit. Forms a tight complex with proteins S10 and S14.</text>
</comment>
<reference evidence="11 12" key="1">
    <citation type="submission" date="2017-09" db="EMBL/GenBank/DDBJ databases">
        <title>Depth-based differentiation of microbial function through sediment-hosted aquifers and enrichment of novel symbionts in the deep terrestrial subsurface.</title>
        <authorList>
            <person name="Probst A.J."/>
            <person name="Ladd B."/>
            <person name="Jarett J.K."/>
            <person name="Geller-Mcgrath D.E."/>
            <person name="Sieber C.M."/>
            <person name="Emerson J.B."/>
            <person name="Anantharaman K."/>
            <person name="Thomas B.C."/>
            <person name="Malmstrom R."/>
            <person name="Stieglmeier M."/>
            <person name="Klingl A."/>
            <person name="Woyke T."/>
            <person name="Ryan C.M."/>
            <person name="Banfield J.F."/>
        </authorList>
    </citation>
    <scope>NUCLEOTIDE SEQUENCE [LARGE SCALE GENOMIC DNA]</scope>
    <source>
        <strain evidence="11">CG10_big_fil_rev_8_21_14_0_10_51_16</strain>
    </source>
</reference>
<dbReference type="PANTHER" id="PTHR11760:SF19">
    <property type="entry name" value="SMALL RIBOSOMAL SUBUNIT PROTEIN US3C"/>
    <property type="match status" value="1"/>
</dbReference>
<dbReference type="Pfam" id="PF07650">
    <property type="entry name" value="KH_2"/>
    <property type="match status" value="1"/>
</dbReference>
<dbReference type="InterPro" id="IPR036419">
    <property type="entry name" value="Ribosomal_S3_C_sf"/>
</dbReference>
<proteinExistence type="inferred from homology"/>
<evidence type="ECO:0000313" key="12">
    <source>
        <dbReference type="Proteomes" id="UP000228767"/>
    </source>
</evidence>
<dbReference type="GO" id="GO:0003735">
    <property type="term" value="F:structural constituent of ribosome"/>
    <property type="evidence" value="ECO:0007669"/>
    <property type="project" value="InterPro"/>
</dbReference>
<comment type="similarity">
    <text evidence="1 8 9">Belongs to the universal ribosomal protein uS3 family.</text>
</comment>
<evidence type="ECO:0000256" key="2">
    <source>
        <dbReference type="ARBA" id="ARBA00022730"/>
    </source>
</evidence>
<dbReference type="InterPro" id="IPR005704">
    <property type="entry name" value="Ribosomal_uS3_bac-typ"/>
</dbReference>
<evidence type="ECO:0000313" key="11">
    <source>
        <dbReference type="EMBL" id="PIR44547.1"/>
    </source>
</evidence>
<keyword evidence="4 8" id="KW-0689">Ribosomal protein</keyword>
<dbReference type="Gene3D" id="3.30.300.20">
    <property type="match status" value="1"/>
</dbReference>
<dbReference type="AlphaFoldDB" id="A0A2H0RDI9"/>
<keyword evidence="2 8" id="KW-0699">rRNA-binding</keyword>
<evidence type="ECO:0000256" key="4">
    <source>
        <dbReference type="ARBA" id="ARBA00022980"/>
    </source>
</evidence>
<dbReference type="GO" id="GO:0006412">
    <property type="term" value="P:translation"/>
    <property type="evidence" value="ECO:0007669"/>
    <property type="project" value="UniProtKB-UniRule"/>
</dbReference>
<dbReference type="PANTHER" id="PTHR11760">
    <property type="entry name" value="30S/40S RIBOSOMAL PROTEIN S3"/>
    <property type="match status" value="1"/>
</dbReference>
<evidence type="ECO:0000256" key="3">
    <source>
        <dbReference type="ARBA" id="ARBA00022884"/>
    </source>
</evidence>
<dbReference type="SUPFAM" id="SSF54814">
    <property type="entry name" value="Prokaryotic type KH domain (KH-domain type II)"/>
    <property type="match status" value="1"/>
</dbReference>
<accession>A0A2H0RDI9</accession>
<dbReference type="Gene3D" id="3.30.1140.32">
    <property type="entry name" value="Ribosomal protein S3, C-terminal domain"/>
    <property type="match status" value="1"/>
</dbReference>